<feature type="compositionally biased region" description="Polar residues" evidence="1">
    <location>
        <begin position="185"/>
        <end position="194"/>
    </location>
</feature>
<dbReference type="EnsemblPlants" id="OPUNC05G05760.1">
    <property type="protein sequence ID" value="OPUNC05G05760.1"/>
    <property type="gene ID" value="OPUNC05G05760"/>
</dbReference>
<dbReference type="Gramene" id="OPUNC05G05760.1">
    <property type="protein sequence ID" value="OPUNC05G05760.1"/>
    <property type="gene ID" value="OPUNC05G05760"/>
</dbReference>
<organism evidence="2">
    <name type="scientific">Oryza punctata</name>
    <name type="common">Red rice</name>
    <dbReference type="NCBI Taxonomy" id="4537"/>
    <lineage>
        <taxon>Eukaryota</taxon>
        <taxon>Viridiplantae</taxon>
        <taxon>Streptophyta</taxon>
        <taxon>Embryophyta</taxon>
        <taxon>Tracheophyta</taxon>
        <taxon>Spermatophyta</taxon>
        <taxon>Magnoliopsida</taxon>
        <taxon>Liliopsida</taxon>
        <taxon>Poales</taxon>
        <taxon>Poaceae</taxon>
        <taxon>BOP clade</taxon>
        <taxon>Oryzoideae</taxon>
        <taxon>Oryzeae</taxon>
        <taxon>Oryzinae</taxon>
        <taxon>Oryza</taxon>
    </lineage>
</organism>
<dbReference type="AlphaFoldDB" id="A0A0E0KZH8"/>
<dbReference type="HOGENOM" id="CLU_1328241_0_0_1"/>
<feature type="region of interest" description="Disordered" evidence="1">
    <location>
        <begin position="183"/>
        <end position="207"/>
    </location>
</feature>
<feature type="compositionally biased region" description="Basic and acidic residues" evidence="1">
    <location>
        <begin position="196"/>
        <end position="207"/>
    </location>
</feature>
<evidence type="ECO:0000256" key="1">
    <source>
        <dbReference type="SAM" id="MobiDB-lite"/>
    </source>
</evidence>
<keyword evidence="3" id="KW-1185">Reference proteome</keyword>
<protein>
    <submittedName>
        <fullName evidence="2">Uncharacterized protein</fullName>
    </submittedName>
</protein>
<dbReference type="Proteomes" id="UP000026962">
    <property type="component" value="Chromosome 5"/>
</dbReference>
<reference evidence="2" key="1">
    <citation type="submission" date="2015-04" db="UniProtKB">
        <authorList>
            <consortium name="EnsemblPlants"/>
        </authorList>
    </citation>
    <scope>IDENTIFICATION</scope>
</reference>
<accession>A0A0E0KZH8</accession>
<sequence length="207" mass="23516">MIKPRNGAPTRGIGARVLCFYMLGDDRRRKKAVNWRQKMGAAVFAEVTKRGGLDAMIPTSRLRDDCFDGLEMYGEVVMVRLRPRMRKLIGDTLGMKKEDAEGILAGVEKGEMRIGYSGGSQRKRKRKEERDGCSDNLEMHVEVMTVLLRPRMRKLIVSRVAYEIVRYGYGYITPMVKAQPLVVPSSDTSDNTSPIELKDKDPMHMNM</sequence>
<evidence type="ECO:0000313" key="3">
    <source>
        <dbReference type="Proteomes" id="UP000026962"/>
    </source>
</evidence>
<reference evidence="2" key="2">
    <citation type="submission" date="2018-05" db="EMBL/GenBank/DDBJ databases">
        <title>OpunRS2 (Oryza punctata Reference Sequence Version 2).</title>
        <authorList>
            <person name="Zhang J."/>
            <person name="Kudrna D."/>
            <person name="Lee S."/>
            <person name="Talag J."/>
            <person name="Welchert J."/>
            <person name="Wing R.A."/>
        </authorList>
    </citation>
    <scope>NUCLEOTIDE SEQUENCE [LARGE SCALE GENOMIC DNA]</scope>
</reference>
<proteinExistence type="predicted"/>
<name>A0A0E0KZH8_ORYPU</name>
<evidence type="ECO:0000313" key="2">
    <source>
        <dbReference type="EnsemblPlants" id="OPUNC05G05760.1"/>
    </source>
</evidence>